<evidence type="ECO:0008006" key="3">
    <source>
        <dbReference type="Google" id="ProtNLM"/>
    </source>
</evidence>
<dbReference type="PANTHER" id="PTHR47331">
    <property type="entry name" value="PHD-TYPE DOMAIN-CONTAINING PROTEIN"/>
    <property type="match status" value="1"/>
</dbReference>
<reference evidence="1 2" key="1">
    <citation type="submission" date="2022-01" db="EMBL/GenBank/DDBJ databases">
        <title>A chromosomal length assembly of Cordylochernes scorpioides.</title>
        <authorList>
            <person name="Zeh D."/>
            <person name="Zeh J."/>
        </authorList>
    </citation>
    <scope>NUCLEOTIDE SEQUENCE [LARGE SCALE GENOMIC DNA]</scope>
    <source>
        <strain evidence="1">IN4F17</strain>
        <tissue evidence="1">Whole Body</tissue>
    </source>
</reference>
<protein>
    <recommendedName>
        <fullName evidence="3">CCHC-type domain-containing protein</fullName>
    </recommendedName>
</protein>
<proteinExistence type="predicted"/>
<accession>A0ABY6LMN3</accession>
<organism evidence="1 2">
    <name type="scientific">Cordylochernes scorpioides</name>
    <dbReference type="NCBI Taxonomy" id="51811"/>
    <lineage>
        <taxon>Eukaryota</taxon>
        <taxon>Metazoa</taxon>
        <taxon>Ecdysozoa</taxon>
        <taxon>Arthropoda</taxon>
        <taxon>Chelicerata</taxon>
        <taxon>Arachnida</taxon>
        <taxon>Pseudoscorpiones</taxon>
        <taxon>Cheliferoidea</taxon>
        <taxon>Chernetidae</taxon>
        <taxon>Cordylochernes</taxon>
    </lineage>
</organism>
<evidence type="ECO:0000313" key="2">
    <source>
        <dbReference type="Proteomes" id="UP001235939"/>
    </source>
</evidence>
<name>A0ABY6LMN3_9ARAC</name>
<sequence>MYGDIQIRISKIQEVKAEEKKAISEAGSESSRRTKLKLAKMELPKLLNLVVLNARRQNTIIDRLYDGISAYFQSLELLNIPSEYLEVFIFPLVESCLPTEILQVWQRTPEASCLKNEKDRQSRGSFVSTNYDRKSKCIFCDNKGHVNWKCFKVRIMTRDEQLKKTSDAGVCFKCLKSNHLRRHCRTKIICQNCRGPHYLIFCRGNNSRRDSLFTQKMEGVVKGEKIFSAKLKVLRSVHTVLFIPNTFNDSESKNLRIRIREIERTEIDEKRFWRSTNKRGNAQPLFLFHREFVKEETVQVKAMGQRMICDRVPILTAETWVRDQDNKEIDLLLGTDNLSKIWTDQVVYLKDRLTAINAKIGWSIFGEIYLREVLASEYMSPVFLTMSHKIKDLWNLEMLGVRDLVENISQRETDRGIKSNFIETIIKRDEGHYSVSFPWKEGYYSKIFTEWEQDIIIERIHEDNKAVGHYLPHIPVFK</sequence>
<dbReference type="Proteomes" id="UP001235939">
    <property type="component" value="Chromosome 21"/>
</dbReference>
<gene>
    <name evidence="1" type="ORF">LAZ67_21001994</name>
</gene>
<keyword evidence="2" id="KW-1185">Reference proteome</keyword>
<evidence type="ECO:0000313" key="1">
    <source>
        <dbReference type="EMBL" id="UYV82413.1"/>
    </source>
</evidence>
<dbReference type="EMBL" id="CP092883">
    <property type="protein sequence ID" value="UYV82413.1"/>
    <property type="molecule type" value="Genomic_DNA"/>
</dbReference>